<evidence type="ECO:0000313" key="3">
    <source>
        <dbReference type="Proteomes" id="UP000054886"/>
    </source>
</evidence>
<evidence type="ECO:0000313" key="2">
    <source>
        <dbReference type="EMBL" id="KTA99377.1"/>
    </source>
</evidence>
<organism evidence="2 3">
    <name type="scientific">Candida glabrata</name>
    <name type="common">Yeast</name>
    <name type="synonym">Torulopsis glabrata</name>
    <dbReference type="NCBI Taxonomy" id="5478"/>
    <lineage>
        <taxon>Eukaryota</taxon>
        <taxon>Fungi</taxon>
        <taxon>Dikarya</taxon>
        <taxon>Ascomycota</taxon>
        <taxon>Saccharomycotina</taxon>
        <taxon>Saccharomycetes</taxon>
        <taxon>Saccharomycetales</taxon>
        <taxon>Saccharomycetaceae</taxon>
        <taxon>Nakaseomyces</taxon>
    </lineage>
</organism>
<dbReference type="EMBL" id="LLZZ01000145">
    <property type="protein sequence ID" value="KTA99377.1"/>
    <property type="molecule type" value="Genomic_DNA"/>
</dbReference>
<dbReference type="VEuPathDB" id="FungiDB:GVI51_C03333"/>
<dbReference type="VEuPathDB" id="FungiDB:B1J91_C03553g"/>
<evidence type="ECO:0000256" key="1">
    <source>
        <dbReference type="SAM" id="Coils"/>
    </source>
</evidence>
<dbReference type="VEuPathDB" id="FungiDB:GW608_C03399"/>
<dbReference type="VEuPathDB" id="FungiDB:GWK60_C03157"/>
<dbReference type="AlphaFoldDB" id="A0A0W0CGX8"/>
<name>A0A0W0CGX8_CANGB</name>
<feature type="coiled-coil region" evidence="1">
    <location>
        <begin position="118"/>
        <end position="162"/>
    </location>
</feature>
<dbReference type="Proteomes" id="UP000054886">
    <property type="component" value="Unassembled WGS sequence"/>
</dbReference>
<proteinExistence type="predicted"/>
<protein>
    <submittedName>
        <fullName evidence="2">COX3 mRNA-specific translational activator PET494</fullName>
    </submittedName>
</protein>
<dbReference type="GO" id="GO:0045182">
    <property type="term" value="F:translation regulator activity"/>
    <property type="evidence" value="ECO:0007669"/>
    <property type="project" value="EnsemblFungi"/>
</dbReference>
<dbReference type="GO" id="GO:0005743">
    <property type="term" value="C:mitochondrial inner membrane"/>
    <property type="evidence" value="ECO:0007669"/>
    <property type="project" value="EnsemblFungi"/>
</dbReference>
<dbReference type="GO" id="GO:0070131">
    <property type="term" value="P:positive regulation of mitochondrial translation"/>
    <property type="evidence" value="ECO:0007669"/>
    <property type="project" value="EnsemblFungi"/>
</dbReference>
<dbReference type="VEuPathDB" id="FungiDB:CAGL0C03553g"/>
<comment type="caution">
    <text evidence="2">The sequence shown here is derived from an EMBL/GenBank/DDBJ whole genome shotgun (WGS) entry which is preliminary data.</text>
</comment>
<keyword evidence="1" id="KW-0175">Coiled coil</keyword>
<sequence>MKKYNICKFWTRFYSSPQFFNARVRAGGLLNESQPRGNLWSFFRTPGNITFVTTNIVTFVGIVTYDTFVSANEERIFEERLAVARLSVEKSGREGIILEDTVPMLPQRRPSGEEYMDKQAQDKELAKLDDQIEILRKELEERKKLDLQLRQMEANIEEEAVDSPLQTYTASEVTLRDKGKVKNLVSQRVKMSLFQMVYSFYSYKSALLSQNKDIEPEMDEFYHFWSEKYGQVNCDMEKVKEFKLPDWQKYPNLMKKFCYQLYDREIRRLSDFEHIYYSADSRELKQLLRLWLYDNWYLLKPTLRSDEVLQRRDGRFFKDLVRDSRGDHALFSKYMSIVTQDNPRSVLFFQQDKFNLPSISLATYVSLLETSERTHHNLTTVRLIQLLKTNCYLDKNQHVRILLAPPDGLQTPQMAKSRRICYRYLSKDRRLTALLDTISK</sequence>
<gene>
    <name evidence="2" type="ORF">AO440_000544</name>
</gene>
<accession>A0A0W0CGX8</accession>
<reference evidence="2 3" key="1">
    <citation type="submission" date="2015-10" db="EMBL/GenBank/DDBJ databases">
        <title>Draft genomes sequences of Candida glabrata isolates 1A, 1B, 2A, 2B, 3A and 3B.</title>
        <authorList>
            <person name="Haavelsrud O.E."/>
            <person name="Gaustad P."/>
        </authorList>
    </citation>
    <scope>NUCLEOTIDE SEQUENCE [LARGE SCALE GENOMIC DNA]</scope>
    <source>
        <strain evidence="2">910700640</strain>
    </source>
</reference>